<accession>A0A0A9GH19</accession>
<proteinExistence type="predicted"/>
<reference evidence="1" key="1">
    <citation type="submission" date="2014-09" db="EMBL/GenBank/DDBJ databases">
        <authorList>
            <person name="Magalhaes I.L.F."/>
            <person name="Oliveira U."/>
            <person name="Santos F.R."/>
            <person name="Vidigal T.H.D.A."/>
            <person name="Brescovit A.D."/>
            <person name="Santos A.J."/>
        </authorList>
    </citation>
    <scope>NUCLEOTIDE SEQUENCE</scope>
    <source>
        <tissue evidence="1">Shoot tissue taken approximately 20 cm above the soil surface</tissue>
    </source>
</reference>
<evidence type="ECO:0000313" key="1">
    <source>
        <dbReference type="EMBL" id="JAE22714.1"/>
    </source>
</evidence>
<dbReference type="AlphaFoldDB" id="A0A0A9GH19"/>
<name>A0A0A9GH19_ARUDO</name>
<organism evidence="1">
    <name type="scientific">Arundo donax</name>
    <name type="common">Giant reed</name>
    <name type="synonym">Donax arundinaceus</name>
    <dbReference type="NCBI Taxonomy" id="35708"/>
    <lineage>
        <taxon>Eukaryota</taxon>
        <taxon>Viridiplantae</taxon>
        <taxon>Streptophyta</taxon>
        <taxon>Embryophyta</taxon>
        <taxon>Tracheophyta</taxon>
        <taxon>Spermatophyta</taxon>
        <taxon>Magnoliopsida</taxon>
        <taxon>Liliopsida</taxon>
        <taxon>Poales</taxon>
        <taxon>Poaceae</taxon>
        <taxon>PACMAD clade</taxon>
        <taxon>Arundinoideae</taxon>
        <taxon>Arundineae</taxon>
        <taxon>Arundo</taxon>
    </lineage>
</organism>
<protein>
    <submittedName>
        <fullName evidence="1">Uncharacterized protein</fullName>
    </submittedName>
</protein>
<reference evidence="1" key="2">
    <citation type="journal article" date="2015" name="Data Brief">
        <title>Shoot transcriptome of the giant reed, Arundo donax.</title>
        <authorList>
            <person name="Barrero R.A."/>
            <person name="Guerrero F.D."/>
            <person name="Moolhuijzen P."/>
            <person name="Goolsby J.A."/>
            <person name="Tidwell J."/>
            <person name="Bellgard S.E."/>
            <person name="Bellgard M.I."/>
        </authorList>
    </citation>
    <scope>NUCLEOTIDE SEQUENCE</scope>
    <source>
        <tissue evidence="1">Shoot tissue taken approximately 20 cm above the soil surface</tissue>
    </source>
</reference>
<sequence length="52" mass="6209">MLELLDEEESPTPRIREDVNLALEFAFVMLWLLFQQESWIIELLKLTYVLLG</sequence>
<dbReference type="EMBL" id="GBRH01175182">
    <property type="protein sequence ID" value="JAE22714.1"/>
    <property type="molecule type" value="Transcribed_RNA"/>
</dbReference>